<dbReference type="RefSeq" id="WP_267281867.1">
    <property type="nucleotide sequence ID" value="NZ_JAOVZV010000015.1"/>
</dbReference>
<proteinExistence type="predicted"/>
<keyword evidence="2" id="KW-1185">Reference proteome</keyword>
<name>A0ABT3Y5E5_9FLAO</name>
<evidence type="ECO:0000313" key="2">
    <source>
        <dbReference type="Proteomes" id="UP001070176"/>
    </source>
</evidence>
<dbReference type="Proteomes" id="UP001070176">
    <property type="component" value="Unassembled WGS sequence"/>
</dbReference>
<comment type="caution">
    <text evidence="1">The sequence shown here is derived from an EMBL/GenBank/DDBJ whole genome shotgun (WGS) entry which is preliminary data.</text>
</comment>
<dbReference type="EMBL" id="JAOVZV010000015">
    <property type="protein sequence ID" value="MCX8533369.1"/>
    <property type="molecule type" value="Genomic_DNA"/>
</dbReference>
<reference evidence="1" key="1">
    <citation type="submission" date="2022-10" db="EMBL/GenBank/DDBJ databases">
        <title>Chryseobacterium sp. nov., a novel bacterial species.</title>
        <authorList>
            <person name="Cao Y."/>
        </authorList>
    </citation>
    <scope>NUCLEOTIDE SEQUENCE</scope>
    <source>
        <strain evidence="1">KC 927</strain>
    </source>
</reference>
<organism evidence="1 2">
    <name type="scientific">Chryseobacterium luquanense</name>
    <dbReference type="NCBI Taxonomy" id="2983766"/>
    <lineage>
        <taxon>Bacteria</taxon>
        <taxon>Pseudomonadati</taxon>
        <taxon>Bacteroidota</taxon>
        <taxon>Flavobacteriia</taxon>
        <taxon>Flavobacteriales</taxon>
        <taxon>Weeksellaceae</taxon>
        <taxon>Chryseobacterium group</taxon>
        <taxon>Chryseobacterium</taxon>
    </lineage>
</organism>
<sequence>MIENLRVDKSQTPEKFQHLTKEILDFLIDKLQTLDNLEKEIYERYQVLQLDTNPNQAHEDEDGLWEEYFQRCEKIIAPISIKPYKDNRTFGKPTHYDYLNNANTKIILILKSINRGIVELQFDNGVAKKEQFIIKKDNDSWKIDTKKYSFPGEGVWRKDEI</sequence>
<evidence type="ECO:0000313" key="1">
    <source>
        <dbReference type="EMBL" id="MCX8533369.1"/>
    </source>
</evidence>
<evidence type="ECO:0008006" key="3">
    <source>
        <dbReference type="Google" id="ProtNLM"/>
    </source>
</evidence>
<gene>
    <name evidence="1" type="ORF">OEA66_13535</name>
</gene>
<protein>
    <recommendedName>
        <fullName evidence="3">NTF2 fold immunity protein domain-containing protein</fullName>
    </recommendedName>
</protein>
<accession>A0ABT3Y5E5</accession>